<evidence type="ECO:0000256" key="4">
    <source>
        <dbReference type="ARBA" id="ARBA00023163"/>
    </source>
</evidence>
<dbReference type="PROSITE" id="PS50110">
    <property type="entry name" value="RESPONSE_REGULATORY"/>
    <property type="match status" value="1"/>
</dbReference>
<name>A0A1H2YMJ7_9RHOB</name>
<dbReference type="Gene3D" id="1.10.10.60">
    <property type="entry name" value="Homeodomain-like"/>
    <property type="match status" value="1"/>
</dbReference>
<organism evidence="8 9">
    <name type="scientific">Paracoccus sanguinis</name>
    <dbReference type="NCBI Taxonomy" id="1545044"/>
    <lineage>
        <taxon>Bacteria</taxon>
        <taxon>Pseudomonadati</taxon>
        <taxon>Pseudomonadota</taxon>
        <taxon>Alphaproteobacteria</taxon>
        <taxon>Rhodobacterales</taxon>
        <taxon>Paracoccaceae</taxon>
        <taxon>Paracoccus</taxon>
    </lineage>
</organism>
<dbReference type="Gene3D" id="3.40.50.2300">
    <property type="match status" value="1"/>
</dbReference>
<dbReference type="CDD" id="cd00009">
    <property type="entry name" value="AAA"/>
    <property type="match status" value="1"/>
</dbReference>
<dbReference type="STRING" id="1545044.SAMN05444276_102917"/>
<dbReference type="Proteomes" id="UP000182944">
    <property type="component" value="Unassembled WGS sequence"/>
</dbReference>
<dbReference type="SUPFAM" id="SSF46689">
    <property type="entry name" value="Homeodomain-like"/>
    <property type="match status" value="1"/>
</dbReference>
<dbReference type="AlphaFoldDB" id="A0A1H2YMJ7"/>
<dbReference type="SUPFAM" id="SSF52172">
    <property type="entry name" value="CheY-like"/>
    <property type="match status" value="1"/>
</dbReference>
<dbReference type="InterPro" id="IPR058031">
    <property type="entry name" value="AAA_lid_NorR"/>
</dbReference>
<dbReference type="InterPro" id="IPR027417">
    <property type="entry name" value="P-loop_NTPase"/>
</dbReference>
<keyword evidence="5" id="KW-0597">Phosphoprotein</keyword>
<dbReference type="SMART" id="SM00382">
    <property type="entry name" value="AAA"/>
    <property type="match status" value="1"/>
</dbReference>
<dbReference type="InterPro" id="IPR002078">
    <property type="entry name" value="Sigma_54_int"/>
</dbReference>
<proteinExistence type="predicted"/>
<evidence type="ECO:0000259" key="6">
    <source>
        <dbReference type="PROSITE" id="PS50045"/>
    </source>
</evidence>
<evidence type="ECO:0000256" key="3">
    <source>
        <dbReference type="ARBA" id="ARBA00023015"/>
    </source>
</evidence>
<feature type="domain" description="Response regulatory" evidence="7">
    <location>
        <begin position="1"/>
        <end position="114"/>
    </location>
</feature>
<dbReference type="Pfam" id="PF13384">
    <property type="entry name" value="HTH_23"/>
    <property type="match status" value="1"/>
</dbReference>
<evidence type="ECO:0000313" key="9">
    <source>
        <dbReference type="Proteomes" id="UP000182944"/>
    </source>
</evidence>
<dbReference type="Gene3D" id="3.40.50.300">
    <property type="entry name" value="P-loop containing nucleotide triphosphate hydrolases"/>
    <property type="match status" value="1"/>
</dbReference>
<dbReference type="GO" id="GO:0000160">
    <property type="term" value="P:phosphorelay signal transduction system"/>
    <property type="evidence" value="ECO:0007669"/>
    <property type="project" value="InterPro"/>
</dbReference>
<dbReference type="PROSITE" id="PS50045">
    <property type="entry name" value="SIGMA54_INTERACT_4"/>
    <property type="match status" value="1"/>
</dbReference>
<sequence length="437" mass="46552">MTPAAPDLVVVGGARLDAAAATLAEAGYPVRRGADGPALERLIDEAIPAAILLDAGLPDLPALLAELSPGCGVIVLTAEPSVDEALEAIRAGAADYLPAGAPLPILARALDRICTVRRLQDDVEFWRSRAAPGQNAMLGQSPVMGALRRTIELVAHAAAPILITGEGGTGKSAIAQVIHATSGRASRQLVAVDCDSTLTPADLFGSEGQGHVGRGILAQAQGGTLLLNDIERLPETIYAPLLRLLEQGRVRRIGGTQFIGQDIRVIATTSADLKARVAEGTFRDELFYRLSTLEVHAPALRDRPEDIPAVAHHLLETRSFQRDVEKRFAPEAIDALVRHHWPGNLRELHNAVDRGVIMSADAPEITSADLGLRPAPGARPAPGGVVLSFDHLPTAEELRARYIDLLLDRYGGNRQKVAQVLGISERTTYRIIRKAAE</sequence>
<feature type="modified residue" description="4-aspartylphosphate" evidence="5">
    <location>
        <position position="54"/>
    </location>
</feature>
<keyword evidence="1" id="KW-0547">Nucleotide-binding</keyword>
<dbReference type="InterPro" id="IPR001789">
    <property type="entry name" value="Sig_transdc_resp-reg_receiver"/>
</dbReference>
<dbReference type="PROSITE" id="PS00688">
    <property type="entry name" value="SIGMA54_INTERACT_3"/>
    <property type="match status" value="1"/>
</dbReference>
<protein>
    <submittedName>
        <fullName evidence="8">Sigma54 specific transcriptional regulator, Fis family</fullName>
    </submittedName>
</protein>
<keyword evidence="3" id="KW-0805">Transcription regulation</keyword>
<keyword evidence="4" id="KW-0804">Transcription</keyword>
<dbReference type="PANTHER" id="PTHR32071">
    <property type="entry name" value="TRANSCRIPTIONAL REGULATORY PROTEIN"/>
    <property type="match status" value="1"/>
</dbReference>
<dbReference type="Gene3D" id="1.10.8.60">
    <property type="match status" value="1"/>
</dbReference>
<dbReference type="InterPro" id="IPR025944">
    <property type="entry name" value="Sigma_54_int_dom_CS"/>
</dbReference>
<keyword evidence="9" id="KW-1185">Reference proteome</keyword>
<dbReference type="Pfam" id="PF00158">
    <property type="entry name" value="Sigma54_activat"/>
    <property type="match status" value="1"/>
</dbReference>
<dbReference type="RefSeq" id="WP_052176200.1">
    <property type="nucleotide sequence ID" value="NZ_FNNA01000002.1"/>
</dbReference>
<evidence type="ECO:0000256" key="1">
    <source>
        <dbReference type="ARBA" id="ARBA00022741"/>
    </source>
</evidence>
<gene>
    <name evidence="8" type="ORF">SAMN05444276_102917</name>
</gene>
<reference evidence="9" key="1">
    <citation type="submission" date="2016-10" db="EMBL/GenBank/DDBJ databases">
        <authorList>
            <person name="Varghese N."/>
            <person name="Submissions S."/>
        </authorList>
    </citation>
    <scope>NUCLEOTIDE SEQUENCE [LARGE SCALE GENOMIC DNA]</scope>
    <source>
        <strain evidence="9">DSM 29303</strain>
    </source>
</reference>
<evidence type="ECO:0000256" key="5">
    <source>
        <dbReference type="PROSITE-ProRule" id="PRU00169"/>
    </source>
</evidence>
<dbReference type="InterPro" id="IPR009057">
    <property type="entry name" value="Homeodomain-like_sf"/>
</dbReference>
<keyword evidence="2" id="KW-0067">ATP-binding</keyword>
<dbReference type="InterPro" id="IPR003593">
    <property type="entry name" value="AAA+_ATPase"/>
</dbReference>
<feature type="domain" description="Sigma-54 factor interaction" evidence="6">
    <location>
        <begin position="137"/>
        <end position="357"/>
    </location>
</feature>
<evidence type="ECO:0000259" key="7">
    <source>
        <dbReference type="PROSITE" id="PS50110"/>
    </source>
</evidence>
<dbReference type="GO" id="GO:0006355">
    <property type="term" value="P:regulation of DNA-templated transcription"/>
    <property type="evidence" value="ECO:0007669"/>
    <property type="project" value="InterPro"/>
</dbReference>
<accession>A0A1H2YMJ7</accession>
<dbReference type="InterPro" id="IPR011006">
    <property type="entry name" value="CheY-like_superfamily"/>
</dbReference>
<dbReference type="Pfam" id="PF25601">
    <property type="entry name" value="AAA_lid_14"/>
    <property type="match status" value="1"/>
</dbReference>
<dbReference type="EMBL" id="FNNA01000002">
    <property type="protein sequence ID" value="SDX06387.1"/>
    <property type="molecule type" value="Genomic_DNA"/>
</dbReference>
<evidence type="ECO:0000313" key="8">
    <source>
        <dbReference type="EMBL" id="SDX06387.1"/>
    </source>
</evidence>
<evidence type="ECO:0000256" key="2">
    <source>
        <dbReference type="ARBA" id="ARBA00022840"/>
    </source>
</evidence>
<dbReference type="SUPFAM" id="SSF52540">
    <property type="entry name" value="P-loop containing nucleoside triphosphate hydrolases"/>
    <property type="match status" value="1"/>
</dbReference>
<dbReference type="GO" id="GO:0005524">
    <property type="term" value="F:ATP binding"/>
    <property type="evidence" value="ECO:0007669"/>
    <property type="project" value="UniProtKB-KW"/>
</dbReference>